<evidence type="ECO:0000313" key="2">
    <source>
        <dbReference type="EMBL" id="CAG6508366.1"/>
    </source>
</evidence>
<dbReference type="AlphaFoldDB" id="A0A8D8DB45"/>
<dbReference type="InterPro" id="IPR009832">
    <property type="entry name" value="DUF1397"/>
</dbReference>
<keyword evidence="1" id="KW-0732">Signal</keyword>
<dbReference type="Pfam" id="PF07165">
    <property type="entry name" value="DUF1397"/>
    <property type="match status" value="1"/>
</dbReference>
<dbReference type="PANTHER" id="PTHR20997">
    <property type="entry name" value="EG:BACR42I17.2 PROTEIN-RELATED"/>
    <property type="match status" value="1"/>
</dbReference>
<dbReference type="EMBL" id="HBUE01262345">
    <property type="protein sequence ID" value="CAG6559723.1"/>
    <property type="molecule type" value="Transcribed_RNA"/>
</dbReference>
<proteinExistence type="predicted"/>
<organism evidence="2">
    <name type="scientific">Culex pipiens</name>
    <name type="common">House mosquito</name>
    <dbReference type="NCBI Taxonomy" id="7175"/>
    <lineage>
        <taxon>Eukaryota</taxon>
        <taxon>Metazoa</taxon>
        <taxon>Ecdysozoa</taxon>
        <taxon>Arthropoda</taxon>
        <taxon>Hexapoda</taxon>
        <taxon>Insecta</taxon>
        <taxon>Pterygota</taxon>
        <taxon>Neoptera</taxon>
        <taxon>Endopterygota</taxon>
        <taxon>Diptera</taxon>
        <taxon>Nematocera</taxon>
        <taxon>Culicoidea</taxon>
        <taxon>Culicidae</taxon>
        <taxon>Culicinae</taxon>
        <taxon>Culicini</taxon>
        <taxon>Culex</taxon>
        <taxon>Culex</taxon>
    </lineage>
</organism>
<sequence length="254" mass="28470">MIKLQSCLICLVVTLLGAQAAPTELTGEGSNGDSVAPNPYQELLLNEYRSACMKMSGSEAGYLKTVSAFRPATMCFVESEGVAEFMLAIRQNGSTKEARTAIIDRYFPALNRSLECFNDIVEGAAMCSGDDLSVSKEIYSKMMTNYLELLCKDGGQFVFDFQKEEVQLCVSNIVRQADHCKMYDNMFKKPISQFKERECRILKQSKKCLKDLADRCQEISVMDVFNAAYNPIEEASKCNQYDDDEADEEEENAV</sequence>
<reference evidence="2" key="1">
    <citation type="submission" date="2021-05" db="EMBL/GenBank/DDBJ databases">
        <authorList>
            <person name="Alioto T."/>
            <person name="Alioto T."/>
            <person name="Gomez Garrido J."/>
        </authorList>
    </citation>
    <scope>NUCLEOTIDE SEQUENCE</scope>
</reference>
<feature type="signal peptide" evidence="1">
    <location>
        <begin position="1"/>
        <end position="20"/>
    </location>
</feature>
<protein>
    <submittedName>
        <fullName evidence="2">(northern house mosquito) hypothetical protein</fullName>
    </submittedName>
</protein>
<dbReference type="EMBL" id="HBUE01157229">
    <property type="protein sequence ID" value="CAG6508366.1"/>
    <property type="molecule type" value="Transcribed_RNA"/>
</dbReference>
<feature type="chain" id="PRO_5036260541" evidence="1">
    <location>
        <begin position="21"/>
        <end position="254"/>
    </location>
</feature>
<evidence type="ECO:0000256" key="1">
    <source>
        <dbReference type="SAM" id="SignalP"/>
    </source>
</evidence>
<name>A0A8D8DB45_CULPI</name>
<accession>A0A8D8DB45</accession>
<dbReference type="PANTHER" id="PTHR20997:SF2">
    <property type="entry name" value="EG:BACR42I17.2 PROTEIN-RELATED"/>
    <property type="match status" value="1"/>
</dbReference>